<reference evidence="2 3" key="1">
    <citation type="submission" date="2021-05" db="EMBL/GenBank/DDBJ databases">
        <title>Novel Bacillus species.</title>
        <authorList>
            <person name="Liu G."/>
        </authorList>
    </citation>
    <scope>NUCLEOTIDE SEQUENCE [LARGE SCALE GENOMIC DNA]</scope>
    <source>
        <strain evidence="2 3">FJAT-49682</strain>
    </source>
</reference>
<accession>A0A942UQ66</accession>
<evidence type="ECO:0000313" key="2">
    <source>
        <dbReference type="EMBL" id="MBS4223532.1"/>
    </source>
</evidence>
<dbReference type="Gene3D" id="1.20.58.840">
    <property type="match status" value="1"/>
</dbReference>
<evidence type="ECO:0000313" key="3">
    <source>
        <dbReference type="Proteomes" id="UP000676456"/>
    </source>
</evidence>
<dbReference type="RefSeq" id="WP_213098534.1">
    <property type="nucleotide sequence ID" value="NZ_JAGYPN010000002.1"/>
</dbReference>
<dbReference type="Gene3D" id="1.10.510.10">
    <property type="entry name" value="Transferase(Phosphotransferase) domain 1"/>
    <property type="match status" value="1"/>
</dbReference>
<comment type="caution">
    <text evidence="2">The sequence shown here is derived from an EMBL/GenBank/DDBJ whole genome shotgun (WGS) entry which is preliminary data.</text>
</comment>
<feature type="domain" description="Aminoglycoside phosphotransferase" evidence="1">
    <location>
        <begin position="45"/>
        <end position="259"/>
    </location>
</feature>
<keyword evidence="3" id="KW-1185">Reference proteome</keyword>
<dbReference type="EMBL" id="JAGYPN010000002">
    <property type="protein sequence ID" value="MBS4223532.1"/>
    <property type="molecule type" value="Genomic_DNA"/>
</dbReference>
<protein>
    <submittedName>
        <fullName evidence="2">Phosphotransferase</fullName>
    </submittedName>
</protein>
<organism evidence="2 3">
    <name type="scientific">Lederbergia citrea</name>
    <dbReference type="NCBI Taxonomy" id="2833581"/>
    <lineage>
        <taxon>Bacteria</taxon>
        <taxon>Bacillati</taxon>
        <taxon>Bacillota</taxon>
        <taxon>Bacilli</taxon>
        <taxon>Bacillales</taxon>
        <taxon>Bacillaceae</taxon>
        <taxon>Lederbergia</taxon>
    </lineage>
</organism>
<proteinExistence type="predicted"/>
<dbReference type="Gene3D" id="3.30.200.20">
    <property type="entry name" value="Phosphorylase Kinase, domain 1"/>
    <property type="match status" value="1"/>
</dbReference>
<sequence>MRAPHEITFDELLFLLNEHYGIQANQISFIPLGDKSFSYKVSCMDGEKFYLKLLDKQHQQEEILHTDYYLPLLSELHHKNLFPPAIHPIMNQAHQNRTELETAVLILFPWIEGDTLADAYPLSKEHVCSIAKLVGQLHLTTPNISNQIRLPVENFDLSFLDQLISHLNVPNHEKAGSALYQIVNPKEKEIMFLIELVRNLASSFNSDQSEFVICHGDLWGGNLIQSQAGIRIIDWESVILAPMERELAGYVSQRPADFIAAYSEVVDRKIQPNIDLLRFYAFQAQLRNLTNWMNNMLVHQLNEDQVLNDLDMIENHCLNRWDPIEESLQILESQLR</sequence>
<evidence type="ECO:0000259" key="1">
    <source>
        <dbReference type="Pfam" id="PF01636"/>
    </source>
</evidence>
<dbReference type="InterPro" id="IPR002575">
    <property type="entry name" value="Aminoglycoside_PTrfase"/>
</dbReference>
<dbReference type="SUPFAM" id="SSF56112">
    <property type="entry name" value="Protein kinase-like (PK-like)"/>
    <property type="match status" value="1"/>
</dbReference>
<dbReference type="AlphaFoldDB" id="A0A942UQ66"/>
<dbReference type="InterPro" id="IPR011009">
    <property type="entry name" value="Kinase-like_dom_sf"/>
</dbReference>
<dbReference type="Proteomes" id="UP000676456">
    <property type="component" value="Unassembled WGS sequence"/>
</dbReference>
<gene>
    <name evidence="2" type="ORF">KHA91_12320</name>
</gene>
<name>A0A942UQ66_9BACI</name>
<dbReference type="Pfam" id="PF01636">
    <property type="entry name" value="APH"/>
    <property type="match status" value="1"/>
</dbReference>